<dbReference type="Pfam" id="PF07729">
    <property type="entry name" value="FCD"/>
    <property type="match status" value="1"/>
</dbReference>
<feature type="domain" description="HTH gntR-type" evidence="4">
    <location>
        <begin position="15"/>
        <end position="82"/>
    </location>
</feature>
<protein>
    <submittedName>
        <fullName evidence="5">GntR family transcriptional regulator</fullName>
    </submittedName>
</protein>
<dbReference type="CDD" id="cd07377">
    <property type="entry name" value="WHTH_GntR"/>
    <property type="match status" value="1"/>
</dbReference>
<evidence type="ECO:0000313" key="5">
    <source>
        <dbReference type="EMBL" id="MFF3574568.1"/>
    </source>
</evidence>
<name>A0ABW6SG85_9NOCA</name>
<keyword evidence="1" id="KW-0805">Transcription regulation</keyword>
<dbReference type="Pfam" id="PF00392">
    <property type="entry name" value="GntR"/>
    <property type="match status" value="1"/>
</dbReference>
<gene>
    <name evidence="5" type="ORF">ACFYXQ_43150</name>
</gene>
<dbReference type="SMART" id="SM00895">
    <property type="entry name" value="FCD"/>
    <property type="match status" value="1"/>
</dbReference>
<dbReference type="Proteomes" id="UP001601992">
    <property type="component" value="Unassembled WGS sequence"/>
</dbReference>
<dbReference type="InterPro" id="IPR000524">
    <property type="entry name" value="Tscrpt_reg_HTH_GntR"/>
</dbReference>
<dbReference type="InterPro" id="IPR011711">
    <property type="entry name" value="GntR_C"/>
</dbReference>
<evidence type="ECO:0000259" key="4">
    <source>
        <dbReference type="PROSITE" id="PS50949"/>
    </source>
</evidence>
<dbReference type="PROSITE" id="PS50949">
    <property type="entry name" value="HTH_GNTR"/>
    <property type="match status" value="1"/>
</dbReference>
<organism evidence="5 6">
    <name type="scientific">Nocardia jiangxiensis</name>
    <dbReference type="NCBI Taxonomy" id="282685"/>
    <lineage>
        <taxon>Bacteria</taxon>
        <taxon>Bacillati</taxon>
        <taxon>Actinomycetota</taxon>
        <taxon>Actinomycetes</taxon>
        <taxon>Mycobacteriales</taxon>
        <taxon>Nocardiaceae</taxon>
        <taxon>Nocardia</taxon>
    </lineage>
</organism>
<comment type="caution">
    <text evidence="5">The sequence shown here is derived from an EMBL/GenBank/DDBJ whole genome shotgun (WGS) entry which is preliminary data.</text>
</comment>
<dbReference type="PRINTS" id="PR00035">
    <property type="entry name" value="HTHGNTR"/>
</dbReference>
<dbReference type="RefSeq" id="WP_083896302.1">
    <property type="nucleotide sequence ID" value="NZ_JBIAQY010000028.1"/>
</dbReference>
<dbReference type="PANTHER" id="PTHR43537:SF24">
    <property type="entry name" value="GLUCONATE OPERON TRANSCRIPTIONAL REPRESSOR"/>
    <property type="match status" value="1"/>
</dbReference>
<dbReference type="SMART" id="SM00345">
    <property type="entry name" value="HTH_GNTR"/>
    <property type="match status" value="1"/>
</dbReference>
<dbReference type="Gene3D" id="1.20.120.530">
    <property type="entry name" value="GntR ligand-binding domain-like"/>
    <property type="match status" value="1"/>
</dbReference>
<dbReference type="InterPro" id="IPR036388">
    <property type="entry name" value="WH-like_DNA-bd_sf"/>
</dbReference>
<keyword evidence="2" id="KW-0238">DNA-binding</keyword>
<evidence type="ECO:0000313" key="6">
    <source>
        <dbReference type="Proteomes" id="UP001601992"/>
    </source>
</evidence>
<evidence type="ECO:0000256" key="3">
    <source>
        <dbReference type="ARBA" id="ARBA00023163"/>
    </source>
</evidence>
<dbReference type="PANTHER" id="PTHR43537">
    <property type="entry name" value="TRANSCRIPTIONAL REGULATOR, GNTR FAMILY"/>
    <property type="match status" value="1"/>
</dbReference>
<dbReference type="EMBL" id="JBIAQY010000028">
    <property type="protein sequence ID" value="MFF3574568.1"/>
    <property type="molecule type" value="Genomic_DNA"/>
</dbReference>
<dbReference type="SUPFAM" id="SSF48008">
    <property type="entry name" value="GntR ligand-binding domain-like"/>
    <property type="match status" value="1"/>
</dbReference>
<reference evidence="5 6" key="1">
    <citation type="submission" date="2024-10" db="EMBL/GenBank/DDBJ databases">
        <title>The Natural Products Discovery Center: Release of the First 8490 Sequenced Strains for Exploring Actinobacteria Biosynthetic Diversity.</title>
        <authorList>
            <person name="Kalkreuter E."/>
            <person name="Kautsar S.A."/>
            <person name="Yang D."/>
            <person name="Bader C.D."/>
            <person name="Teijaro C.N."/>
            <person name="Fluegel L."/>
            <person name="Davis C.M."/>
            <person name="Simpson J.R."/>
            <person name="Lauterbach L."/>
            <person name="Steele A.D."/>
            <person name="Gui C."/>
            <person name="Meng S."/>
            <person name="Li G."/>
            <person name="Viehrig K."/>
            <person name="Ye F."/>
            <person name="Su P."/>
            <person name="Kiefer A.F."/>
            <person name="Nichols A."/>
            <person name="Cepeda A.J."/>
            <person name="Yan W."/>
            <person name="Fan B."/>
            <person name="Jiang Y."/>
            <person name="Adhikari A."/>
            <person name="Zheng C.-J."/>
            <person name="Schuster L."/>
            <person name="Cowan T.M."/>
            <person name="Smanski M.J."/>
            <person name="Chevrette M.G."/>
            <person name="De Carvalho L.P.S."/>
            <person name="Shen B."/>
        </authorList>
    </citation>
    <scope>NUCLEOTIDE SEQUENCE [LARGE SCALE GENOMIC DNA]</scope>
    <source>
        <strain evidence="5 6">NPDC002593</strain>
    </source>
</reference>
<evidence type="ECO:0000256" key="1">
    <source>
        <dbReference type="ARBA" id="ARBA00023015"/>
    </source>
</evidence>
<dbReference type="Gene3D" id="1.10.10.10">
    <property type="entry name" value="Winged helix-like DNA-binding domain superfamily/Winged helix DNA-binding domain"/>
    <property type="match status" value="1"/>
</dbReference>
<keyword evidence="6" id="KW-1185">Reference proteome</keyword>
<keyword evidence="3" id="KW-0804">Transcription</keyword>
<dbReference type="InterPro" id="IPR008920">
    <property type="entry name" value="TF_FadR/GntR_C"/>
</dbReference>
<dbReference type="InterPro" id="IPR036390">
    <property type="entry name" value="WH_DNA-bd_sf"/>
</dbReference>
<accession>A0ABW6SG85</accession>
<proteinExistence type="predicted"/>
<evidence type="ECO:0000256" key="2">
    <source>
        <dbReference type="ARBA" id="ARBA00023125"/>
    </source>
</evidence>
<dbReference type="SUPFAM" id="SSF46785">
    <property type="entry name" value="Winged helix' DNA-binding domain"/>
    <property type="match status" value="1"/>
</dbReference>
<sequence length="222" mass="24349">METEKLDLLIDRPSESIPERVVRRVRQAIAEGLLPPGRRLTERELMELTGVSRTSIREAVRLLQTLGLVETSPSRGVQVAVLGSAEVREIYEMREALEPAAAALFTRRATDAEVAALVELAQPRVSGEERLKAIDKFDELLLEGARNSLLKDTLGALHARINALRTLSLSVPGRLELAVQEYLDLAAAIEDRSPERAAEAARVHVHSAAEAALEAVKVLEQK</sequence>